<dbReference type="AlphaFoldDB" id="A0A2M4CDC9"/>
<name>A0A2M4CDC9_9DIPT</name>
<dbReference type="EMBL" id="GGFJ01013797">
    <property type="protein sequence ID" value="MBW62938.1"/>
    <property type="molecule type" value="Transcribed_RNA"/>
</dbReference>
<organism evidence="1">
    <name type="scientific">Anopheles marajoara</name>
    <dbReference type="NCBI Taxonomy" id="58244"/>
    <lineage>
        <taxon>Eukaryota</taxon>
        <taxon>Metazoa</taxon>
        <taxon>Ecdysozoa</taxon>
        <taxon>Arthropoda</taxon>
        <taxon>Hexapoda</taxon>
        <taxon>Insecta</taxon>
        <taxon>Pterygota</taxon>
        <taxon>Neoptera</taxon>
        <taxon>Endopterygota</taxon>
        <taxon>Diptera</taxon>
        <taxon>Nematocera</taxon>
        <taxon>Culicoidea</taxon>
        <taxon>Culicidae</taxon>
        <taxon>Anophelinae</taxon>
        <taxon>Anopheles</taxon>
    </lineage>
</organism>
<evidence type="ECO:0000313" key="1">
    <source>
        <dbReference type="EMBL" id="MBW62938.1"/>
    </source>
</evidence>
<reference evidence="1" key="1">
    <citation type="submission" date="2018-01" db="EMBL/GenBank/DDBJ databases">
        <title>An insight into the sialome of Amazonian anophelines.</title>
        <authorList>
            <person name="Ribeiro J.M."/>
            <person name="Scarpassa V."/>
            <person name="Calvo E."/>
        </authorList>
    </citation>
    <scope>NUCLEOTIDE SEQUENCE</scope>
    <source>
        <tissue evidence="1">Salivary glands</tissue>
    </source>
</reference>
<accession>A0A2M4CDC9</accession>
<sequence length="77" mass="8485">MPLFVLLSIATTNTTTTSSTNLHYPLFPLLWLLPVSCFSLLSNICDTMPFVCCIVDCDYALATVRACCFVIFSGLLQ</sequence>
<protein>
    <submittedName>
        <fullName evidence="1">Putative secreted protein</fullName>
    </submittedName>
</protein>
<proteinExistence type="predicted"/>